<evidence type="ECO:0000256" key="1">
    <source>
        <dbReference type="ARBA" id="ARBA00010515"/>
    </source>
</evidence>
<comment type="similarity">
    <text evidence="1">Belongs to the 'GDXG' lipolytic enzyme family.</text>
</comment>
<dbReference type="InterPro" id="IPR029058">
    <property type="entry name" value="AB_hydrolase_fold"/>
</dbReference>
<dbReference type="Pfam" id="PF07859">
    <property type="entry name" value="Abhydrolase_3"/>
    <property type="match status" value="1"/>
</dbReference>
<dbReference type="EMBL" id="AWGB01000055">
    <property type="protein sequence ID" value="ESQ86486.1"/>
    <property type="molecule type" value="Genomic_DNA"/>
</dbReference>
<gene>
    <name evidence="4" type="ORF">ABENE_18355</name>
</gene>
<comment type="caution">
    <text evidence="4">The sequence shown here is derived from an EMBL/GenBank/DDBJ whole genome shotgun (WGS) entry which is preliminary data.</text>
</comment>
<dbReference type="SUPFAM" id="SSF53474">
    <property type="entry name" value="alpha/beta-Hydrolases"/>
    <property type="match status" value="1"/>
</dbReference>
<feature type="domain" description="Alpha/beta hydrolase fold-3" evidence="3">
    <location>
        <begin position="81"/>
        <end position="284"/>
    </location>
</feature>
<reference evidence="4 5" key="1">
    <citation type="journal article" date="2014" name="Nature">
        <title>Sequential evolution of bacterial morphology by co-option of a developmental regulator.</title>
        <authorList>
            <person name="Jiang C."/>
            <person name="Brown P.J."/>
            <person name="Ducret A."/>
            <person name="Brun Y.V."/>
        </authorList>
    </citation>
    <scope>NUCLEOTIDE SEQUENCE [LARGE SCALE GENOMIC DNA]</scope>
    <source>
        <strain evidence="4 5">DSM 16100</strain>
    </source>
</reference>
<sequence length="312" mass="32992">MISNTEIFHPLDDKDAVVVATMRQVLAPIKGTINSPASRGLFDEVMEHTPDARGMTYEAGTVGGVSGLWCLPDNKRSDVFILYCHGGAYILGSARAFRHLAGQIAARTRVATFVPDYRLAPEHPFPAAVTDLVSVYYGLCDLAPQAISIVGDSAGGGLALVLLALMQAEATAGTVLAPRAGVAMSPWTDLALTGASMTERAEADPLLTPDMLKTTATLYLNGQSPEAPSASPLYGHLANLPPIHIHVGEDEILLDDSRRYASRAQSVGSDVSLNVWQGMPHVFPSNIGALSAAGKALDLIGQFLTARFELSL</sequence>
<dbReference type="InterPro" id="IPR050300">
    <property type="entry name" value="GDXG_lipolytic_enzyme"/>
</dbReference>
<dbReference type="PATRIC" id="fig|1121022.4.peg.3754"/>
<dbReference type="Gene3D" id="3.40.50.1820">
    <property type="entry name" value="alpha/beta hydrolase"/>
    <property type="match status" value="1"/>
</dbReference>
<protein>
    <recommendedName>
        <fullName evidence="3">Alpha/beta hydrolase fold-3 domain-containing protein</fullName>
    </recommendedName>
</protein>
<dbReference type="STRING" id="1121022.GCA_000376105_03858"/>
<dbReference type="PANTHER" id="PTHR48081">
    <property type="entry name" value="AB HYDROLASE SUPERFAMILY PROTEIN C4A8.06C"/>
    <property type="match status" value="1"/>
</dbReference>
<dbReference type="RefSeq" id="WP_023447413.1">
    <property type="nucleotide sequence ID" value="NZ_AQWM01000035.1"/>
</dbReference>
<dbReference type="OrthoDB" id="9806180at2"/>
<evidence type="ECO:0000313" key="4">
    <source>
        <dbReference type="EMBL" id="ESQ86486.1"/>
    </source>
</evidence>
<dbReference type="AlphaFoldDB" id="V4PEF6"/>
<proteinExistence type="inferred from homology"/>
<dbReference type="eggNOG" id="COG0657">
    <property type="taxonomic scope" value="Bacteria"/>
</dbReference>
<dbReference type="PANTHER" id="PTHR48081:SF30">
    <property type="entry name" value="ACETYL-HYDROLASE LIPR-RELATED"/>
    <property type="match status" value="1"/>
</dbReference>
<keyword evidence="5" id="KW-1185">Reference proteome</keyword>
<evidence type="ECO:0000313" key="5">
    <source>
        <dbReference type="Proteomes" id="UP000017837"/>
    </source>
</evidence>
<dbReference type="Proteomes" id="UP000017837">
    <property type="component" value="Unassembled WGS sequence"/>
</dbReference>
<keyword evidence="2" id="KW-0378">Hydrolase</keyword>
<organism evidence="4 5">
    <name type="scientific">Asticcacaulis benevestitus DSM 16100 = ATCC BAA-896</name>
    <dbReference type="NCBI Taxonomy" id="1121022"/>
    <lineage>
        <taxon>Bacteria</taxon>
        <taxon>Pseudomonadati</taxon>
        <taxon>Pseudomonadota</taxon>
        <taxon>Alphaproteobacteria</taxon>
        <taxon>Caulobacterales</taxon>
        <taxon>Caulobacteraceae</taxon>
        <taxon>Asticcacaulis</taxon>
    </lineage>
</organism>
<evidence type="ECO:0000259" key="3">
    <source>
        <dbReference type="Pfam" id="PF07859"/>
    </source>
</evidence>
<name>V4PEF6_9CAUL</name>
<dbReference type="InterPro" id="IPR013094">
    <property type="entry name" value="AB_hydrolase_3"/>
</dbReference>
<evidence type="ECO:0000256" key="2">
    <source>
        <dbReference type="ARBA" id="ARBA00022801"/>
    </source>
</evidence>
<dbReference type="GO" id="GO:0004806">
    <property type="term" value="F:triacylglycerol lipase activity"/>
    <property type="evidence" value="ECO:0007669"/>
    <property type="project" value="TreeGrafter"/>
</dbReference>
<accession>V4PEF6</accession>